<dbReference type="EMBL" id="GGEC01068750">
    <property type="protein sequence ID" value="MBX49234.1"/>
    <property type="molecule type" value="Transcribed_RNA"/>
</dbReference>
<protein>
    <submittedName>
        <fullName evidence="1">Uncharacterized protein</fullName>
    </submittedName>
</protein>
<organism evidence="1">
    <name type="scientific">Rhizophora mucronata</name>
    <name type="common">Asiatic mangrove</name>
    <dbReference type="NCBI Taxonomy" id="61149"/>
    <lineage>
        <taxon>Eukaryota</taxon>
        <taxon>Viridiplantae</taxon>
        <taxon>Streptophyta</taxon>
        <taxon>Embryophyta</taxon>
        <taxon>Tracheophyta</taxon>
        <taxon>Spermatophyta</taxon>
        <taxon>Magnoliopsida</taxon>
        <taxon>eudicotyledons</taxon>
        <taxon>Gunneridae</taxon>
        <taxon>Pentapetalae</taxon>
        <taxon>rosids</taxon>
        <taxon>fabids</taxon>
        <taxon>Malpighiales</taxon>
        <taxon>Rhizophoraceae</taxon>
        <taxon>Rhizophora</taxon>
    </lineage>
</organism>
<accession>A0A2P2P3A2</accession>
<reference evidence="1" key="1">
    <citation type="submission" date="2018-02" db="EMBL/GenBank/DDBJ databases">
        <title>Rhizophora mucronata_Transcriptome.</title>
        <authorList>
            <person name="Meera S.P."/>
            <person name="Sreeshan A."/>
            <person name="Augustine A."/>
        </authorList>
    </citation>
    <scope>NUCLEOTIDE SEQUENCE</scope>
    <source>
        <tissue evidence="1">Leaf</tissue>
    </source>
</reference>
<dbReference type="AlphaFoldDB" id="A0A2P2P3A2"/>
<sequence length="25" mass="2627">MSHIVVSVGGIRGGCSYPFNSRSCL</sequence>
<proteinExistence type="predicted"/>
<name>A0A2P2P3A2_RHIMU</name>
<evidence type="ECO:0000313" key="1">
    <source>
        <dbReference type="EMBL" id="MBX49234.1"/>
    </source>
</evidence>